<feature type="domain" description="Glyoxalase-like" evidence="1">
    <location>
        <begin position="128"/>
        <end position="231"/>
    </location>
</feature>
<evidence type="ECO:0000313" key="3">
    <source>
        <dbReference type="Proteomes" id="UP001596174"/>
    </source>
</evidence>
<sequence length="235" mass="25310">MITWSYAFIDRPAADFTAAAAFWTAVTDTTPSERRGEQGEFATLLPVSGGAPWVKLQGCAEGRGGAHIDLCSDDLRADLERATAAGASVVADHGAWAVLRSPAGQLFCLVPAHGEHRDGAARDSRLDQVCIDLAPELFDAEAEFWPAATGWDARPSTLPEFHVVQPPASVPVRLLLQRLDEPRPTSAHLDLACADPSAVRARHERHGARFLHEGKSWLVMADPTGGVYCLTSRQP</sequence>
<evidence type="ECO:0000259" key="1">
    <source>
        <dbReference type="Pfam" id="PF18029"/>
    </source>
</evidence>
<dbReference type="InterPro" id="IPR029068">
    <property type="entry name" value="Glyas_Bleomycin-R_OHBP_Dase"/>
</dbReference>
<feature type="domain" description="Glyoxalase-like" evidence="1">
    <location>
        <begin position="8"/>
        <end position="110"/>
    </location>
</feature>
<organism evidence="2 3">
    <name type="scientific">Streptacidiphilus monticola</name>
    <dbReference type="NCBI Taxonomy" id="2161674"/>
    <lineage>
        <taxon>Bacteria</taxon>
        <taxon>Bacillati</taxon>
        <taxon>Actinomycetota</taxon>
        <taxon>Actinomycetes</taxon>
        <taxon>Kitasatosporales</taxon>
        <taxon>Streptomycetaceae</taxon>
        <taxon>Streptacidiphilus</taxon>
    </lineage>
</organism>
<proteinExistence type="predicted"/>
<evidence type="ECO:0000313" key="2">
    <source>
        <dbReference type="EMBL" id="MFC5911342.1"/>
    </source>
</evidence>
<keyword evidence="3" id="KW-1185">Reference proteome</keyword>
<dbReference type="PANTHER" id="PTHR35908:SF1">
    <property type="entry name" value="CONSERVED PROTEIN"/>
    <property type="match status" value="1"/>
</dbReference>
<dbReference type="PANTHER" id="PTHR35908">
    <property type="entry name" value="HYPOTHETICAL FUSION PROTEIN"/>
    <property type="match status" value="1"/>
</dbReference>
<dbReference type="Gene3D" id="3.10.180.10">
    <property type="entry name" value="2,3-Dihydroxybiphenyl 1,2-Dioxygenase, domain 1"/>
    <property type="match status" value="2"/>
</dbReference>
<reference evidence="3" key="1">
    <citation type="journal article" date="2019" name="Int. J. Syst. Evol. Microbiol.">
        <title>The Global Catalogue of Microorganisms (GCM) 10K type strain sequencing project: providing services to taxonomists for standard genome sequencing and annotation.</title>
        <authorList>
            <consortium name="The Broad Institute Genomics Platform"/>
            <consortium name="The Broad Institute Genome Sequencing Center for Infectious Disease"/>
            <person name="Wu L."/>
            <person name="Ma J."/>
        </authorList>
    </citation>
    <scope>NUCLEOTIDE SEQUENCE [LARGE SCALE GENOMIC DNA]</scope>
    <source>
        <strain evidence="3">JCM 4816</strain>
    </source>
</reference>
<dbReference type="SUPFAM" id="SSF54593">
    <property type="entry name" value="Glyoxalase/Bleomycin resistance protein/Dihydroxybiphenyl dioxygenase"/>
    <property type="match status" value="2"/>
</dbReference>
<name>A0ABW1GCL0_9ACTN</name>
<accession>A0ABW1GCL0</accession>
<dbReference type="Pfam" id="PF18029">
    <property type="entry name" value="Glyoxalase_6"/>
    <property type="match status" value="2"/>
</dbReference>
<gene>
    <name evidence="2" type="ORF">ACFP3V_29585</name>
</gene>
<dbReference type="RefSeq" id="WP_380590132.1">
    <property type="nucleotide sequence ID" value="NZ_JBHSQJ010000156.1"/>
</dbReference>
<comment type="caution">
    <text evidence="2">The sequence shown here is derived from an EMBL/GenBank/DDBJ whole genome shotgun (WGS) entry which is preliminary data.</text>
</comment>
<protein>
    <submittedName>
        <fullName evidence="2">VOC family protein</fullName>
    </submittedName>
</protein>
<dbReference type="Proteomes" id="UP001596174">
    <property type="component" value="Unassembled WGS sequence"/>
</dbReference>
<dbReference type="EMBL" id="JBHSQJ010000156">
    <property type="protein sequence ID" value="MFC5911342.1"/>
    <property type="molecule type" value="Genomic_DNA"/>
</dbReference>
<dbReference type="InterPro" id="IPR041581">
    <property type="entry name" value="Glyoxalase_6"/>
</dbReference>